<reference evidence="1" key="1">
    <citation type="journal article" date="2022" name="bioRxiv">
        <title>Sequencing and chromosome-scale assembly of the giantPleurodeles waltlgenome.</title>
        <authorList>
            <person name="Brown T."/>
            <person name="Elewa A."/>
            <person name="Iarovenko S."/>
            <person name="Subramanian E."/>
            <person name="Araus A.J."/>
            <person name="Petzold A."/>
            <person name="Susuki M."/>
            <person name="Suzuki K.-i.T."/>
            <person name="Hayashi T."/>
            <person name="Toyoda A."/>
            <person name="Oliveira C."/>
            <person name="Osipova E."/>
            <person name="Leigh N.D."/>
            <person name="Simon A."/>
            <person name="Yun M.H."/>
        </authorList>
    </citation>
    <scope>NUCLEOTIDE SEQUENCE</scope>
    <source>
        <strain evidence="1">20211129_DDA</strain>
        <tissue evidence="1">Liver</tissue>
    </source>
</reference>
<protein>
    <submittedName>
        <fullName evidence="1">Uncharacterized protein</fullName>
    </submittedName>
</protein>
<organism evidence="1 2">
    <name type="scientific">Pleurodeles waltl</name>
    <name type="common">Iberian ribbed newt</name>
    <dbReference type="NCBI Taxonomy" id="8319"/>
    <lineage>
        <taxon>Eukaryota</taxon>
        <taxon>Metazoa</taxon>
        <taxon>Chordata</taxon>
        <taxon>Craniata</taxon>
        <taxon>Vertebrata</taxon>
        <taxon>Euteleostomi</taxon>
        <taxon>Amphibia</taxon>
        <taxon>Batrachia</taxon>
        <taxon>Caudata</taxon>
        <taxon>Salamandroidea</taxon>
        <taxon>Salamandridae</taxon>
        <taxon>Pleurodelinae</taxon>
        <taxon>Pleurodeles</taxon>
    </lineage>
</organism>
<dbReference type="Proteomes" id="UP001066276">
    <property type="component" value="Chromosome 9"/>
</dbReference>
<gene>
    <name evidence="1" type="ORF">NDU88_000978</name>
</gene>
<keyword evidence="2" id="KW-1185">Reference proteome</keyword>
<evidence type="ECO:0000313" key="1">
    <source>
        <dbReference type="EMBL" id="KAJ1103557.1"/>
    </source>
</evidence>
<dbReference type="AlphaFoldDB" id="A0AAV7MJ50"/>
<name>A0AAV7MJ50_PLEWA</name>
<sequence length="231" mass="24372">MLHFTSFAAPCPYLPSVPASGDPRNLSAESRRWVSAACRAGRPGPAWRRGLGSHMGMQALAASVGIVAWCHRGAASITVNAPSCPRTRRPGAAVAICRATATLPAPAQPSWQLYQAVGYRVGAGGCWRWGGEPPLLLAAPRTADEIDPCAWGPLAATTGSRTDVLPIHYSRAQSAAKSGHGPPRRRGSAPALRLGALFCVSQNCGLPDRDADALRLRRPLWDSRRCGLPGV</sequence>
<accession>A0AAV7MJ50</accession>
<evidence type="ECO:0000313" key="2">
    <source>
        <dbReference type="Proteomes" id="UP001066276"/>
    </source>
</evidence>
<comment type="caution">
    <text evidence="1">The sequence shown here is derived from an EMBL/GenBank/DDBJ whole genome shotgun (WGS) entry which is preliminary data.</text>
</comment>
<proteinExistence type="predicted"/>
<dbReference type="EMBL" id="JANPWB010000013">
    <property type="protein sequence ID" value="KAJ1103557.1"/>
    <property type="molecule type" value="Genomic_DNA"/>
</dbReference>